<protein>
    <submittedName>
        <fullName evidence="1">Uncharacterized protein</fullName>
    </submittedName>
</protein>
<evidence type="ECO:0000313" key="1">
    <source>
        <dbReference type="EMBL" id="MDT0442339.1"/>
    </source>
</evidence>
<reference evidence="2" key="1">
    <citation type="submission" date="2023-07" db="EMBL/GenBank/DDBJ databases">
        <title>30 novel species of actinomycetes from the DSMZ collection.</title>
        <authorList>
            <person name="Nouioui I."/>
        </authorList>
    </citation>
    <scope>NUCLEOTIDE SEQUENCE [LARGE SCALE GENOMIC DNA]</scope>
    <source>
        <strain evidence="2">DSM 41886</strain>
    </source>
</reference>
<sequence length="63" mass="7215">MRTRKTVTFTIVATFEGDYIPANQAFDYLEEWIDGGLADRDDLKGWETTSAIVTEEPVREEES</sequence>
<evidence type="ECO:0000313" key="2">
    <source>
        <dbReference type="Proteomes" id="UP001183615"/>
    </source>
</evidence>
<dbReference type="Proteomes" id="UP001183615">
    <property type="component" value="Unassembled WGS sequence"/>
</dbReference>
<dbReference type="RefSeq" id="WP_311616775.1">
    <property type="nucleotide sequence ID" value="NZ_JAVREV010000003.1"/>
</dbReference>
<organism evidence="1 2">
    <name type="scientific">Streptomyces johnsoniae</name>
    <dbReference type="NCBI Taxonomy" id="3075532"/>
    <lineage>
        <taxon>Bacteria</taxon>
        <taxon>Bacillati</taxon>
        <taxon>Actinomycetota</taxon>
        <taxon>Actinomycetes</taxon>
        <taxon>Kitasatosporales</taxon>
        <taxon>Streptomycetaceae</taxon>
        <taxon>Streptomyces</taxon>
    </lineage>
</organism>
<proteinExistence type="predicted"/>
<dbReference type="EMBL" id="JAVREV010000003">
    <property type="protein sequence ID" value="MDT0442339.1"/>
    <property type="molecule type" value="Genomic_DNA"/>
</dbReference>
<comment type="caution">
    <text evidence="1">The sequence shown here is derived from an EMBL/GenBank/DDBJ whole genome shotgun (WGS) entry which is preliminary data.</text>
</comment>
<name>A0ABU2S1M1_9ACTN</name>
<keyword evidence="2" id="KW-1185">Reference proteome</keyword>
<accession>A0ABU2S1M1</accession>
<gene>
    <name evidence="1" type="ORF">RM779_06975</name>
</gene>